<dbReference type="OrthoDB" id="4540541at2"/>
<accession>A0A495E666</accession>
<keyword evidence="1" id="KW-0472">Membrane</keyword>
<dbReference type="EMBL" id="RBIQ01000009">
    <property type="protein sequence ID" value="RKR12445.1"/>
    <property type="molecule type" value="Genomic_DNA"/>
</dbReference>
<evidence type="ECO:0000313" key="2">
    <source>
        <dbReference type="EMBL" id="RKR12445.1"/>
    </source>
</evidence>
<gene>
    <name evidence="2" type="ORF">CLV91_2575</name>
</gene>
<dbReference type="Pfam" id="PF07099">
    <property type="entry name" value="DUF1361"/>
    <property type="match status" value="1"/>
</dbReference>
<feature type="transmembrane region" description="Helical" evidence="1">
    <location>
        <begin position="109"/>
        <end position="131"/>
    </location>
</feature>
<feature type="transmembrane region" description="Helical" evidence="1">
    <location>
        <begin position="143"/>
        <end position="163"/>
    </location>
</feature>
<feature type="transmembrane region" description="Helical" evidence="1">
    <location>
        <begin position="12"/>
        <end position="32"/>
    </location>
</feature>
<protein>
    <submittedName>
        <fullName evidence="2">Putative membrane protein</fullName>
    </submittedName>
</protein>
<keyword evidence="3" id="KW-1185">Reference proteome</keyword>
<organism evidence="2 3">
    <name type="scientific">Maribacter vaceletii</name>
    <dbReference type="NCBI Taxonomy" id="1206816"/>
    <lineage>
        <taxon>Bacteria</taxon>
        <taxon>Pseudomonadati</taxon>
        <taxon>Bacteroidota</taxon>
        <taxon>Flavobacteriia</taxon>
        <taxon>Flavobacteriales</taxon>
        <taxon>Flavobacteriaceae</taxon>
        <taxon>Maribacter</taxon>
    </lineage>
</organism>
<evidence type="ECO:0000256" key="1">
    <source>
        <dbReference type="SAM" id="Phobius"/>
    </source>
</evidence>
<sequence length="218" mass="25791">MKSTFLRNNPYYIRLLLLSFLCSLALLYRVITTHSIDFTFLLWNLFLAILPLFLSKIIRYNSKVQASKPTLTVFFIFWLLFLPNSPYIITDFIHLETGKSTMWVDLFMLFIFALNGVLLGALSMIDIFHFLTKKYTQKIANYTLFTTCYLSGFGIFIGRFLRFNSWDIIARPKILFYCLYKCLFLWEAWVWTIGFGSFMWISFLVLKPIMRATKQNTP</sequence>
<keyword evidence="1" id="KW-1133">Transmembrane helix</keyword>
<comment type="caution">
    <text evidence="2">The sequence shown here is derived from an EMBL/GenBank/DDBJ whole genome shotgun (WGS) entry which is preliminary data.</text>
</comment>
<dbReference type="Proteomes" id="UP000269412">
    <property type="component" value="Unassembled WGS sequence"/>
</dbReference>
<dbReference type="RefSeq" id="WP_121068514.1">
    <property type="nucleotide sequence ID" value="NZ_RBIQ01000009.1"/>
</dbReference>
<name>A0A495E666_9FLAO</name>
<proteinExistence type="predicted"/>
<feature type="transmembrane region" description="Helical" evidence="1">
    <location>
        <begin position="183"/>
        <end position="206"/>
    </location>
</feature>
<feature type="transmembrane region" description="Helical" evidence="1">
    <location>
        <begin position="70"/>
        <end position="89"/>
    </location>
</feature>
<reference evidence="2 3" key="1">
    <citation type="submission" date="2018-10" db="EMBL/GenBank/DDBJ databases">
        <title>Genomic Encyclopedia of Archaeal and Bacterial Type Strains, Phase II (KMG-II): from individual species to whole genera.</title>
        <authorList>
            <person name="Goeker M."/>
        </authorList>
    </citation>
    <scope>NUCLEOTIDE SEQUENCE [LARGE SCALE GENOMIC DNA]</scope>
    <source>
        <strain evidence="2 3">DSM 25230</strain>
    </source>
</reference>
<dbReference type="InterPro" id="IPR009793">
    <property type="entry name" value="DUF1361"/>
</dbReference>
<feature type="transmembrane region" description="Helical" evidence="1">
    <location>
        <begin position="38"/>
        <end position="58"/>
    </location>
</feature>
<dbReference type="AlphaFoldDB" id="A0A495E666"/>
<keyword evidence="1" id="KW-0812">Transmembrane</keyword>
<evidence type="ECO:0000313" key="3">
    <source>
        <dbReference type="Proteomes" id="UP000269412"/>
    </source>
</evidence>